<dbReference type="Proteomes" id="UP000607397">
    <property type="component" value="Unassembled WGS sequence"/>
</dbReference>
<proteinExistence type="predicted"/>
<accession>A0A8K2AGR7</accession>
<dbReference type="EMBL" id="WVIC01000002">
    <property type="protein sequence ID" value="NCJ05164.1"/>
    <property type="molecule type" value="Genomic_DNA"/>
</dbReference>
<comment type="caution">
    <text evidence="2">The sequence shown here is derived from an EMBL/GenBank/DDBJ whole genome shotgun (WGS) entry which is preliminary data.</text>
</comment>
<organism evidence="2 3">
    <name type="scientific">Petrachloros mirabilis ULC683</name>
    <dbReference type="NCBI Taxonomy" id="2781853"/>
    <lineage>
        <taxon>Bacteria</taxon>
        <taxon>Bacillati</taxon>
        <taxon>Cyanobacteriota</taxon>
        <taxon>Cyanophyceae</taxon>
        <taxon>Synechococcales</taxon>
        <taxon>Petrachlorosaceae</taxon>
        <taxon>Petrachloros</taxon>
        <taxon>Petrachloros mirabilis</taxon>
    </lineage>
</organism>
<reference evidence="2" key="1">
    <citation type="submission" date="2019-12" db="EMBL/GenBank/DDBJ databases">
        <title>High-Quality draft genome sequences of three cyanobacteria isolated from the limestone walls of the Old Cathedral of Coimbra.</title>
        <authorList>
            <person name="Tiago I."/>
            <person name="Soares F."/>
            <person name="Portugal A."/>
        </authorList>
    </citation>
    <scope>NUCLEOTIDE SEQUENCE [LARGE SCALE GENOMIC DNA]</scope>
    <source>
        <strain evidence="2">C</strain>
    </source>
</reference>
<gene>
    <name evidence="2" type="ORF">GS597_01245</name>
</gene>
<sequence>MNPKVEYLKQLELEIAEADQSLESLKNRYQAVRESAQHEEIERLETHLASARIRLQDLALATEEGWQDLKVMLEDALHGIRDSLQKLLQS</sequence>
<keyword evidence="1" id="KW-0175">Coiled coil</keyword>
<keyword evidence="3" id="KW-1185">Reference proteome</keyword>
<dbReference type="RefSeq" id="WP_161823644.1">
    <property type="nucleotide sequence ID" value="NZ_WVIC01000002.1"/>
</dbReference>
<evidence type="ECO:0000313" key="2">
    <source>
        <dbReference type="EMBL" id="NCJ05164.1"/>
    </source>
</evidence>
<evidence type="ECO:0000313" key="3">
    <source>
        <dbReference type="Proteomes" id="UP000607397"/>
    </source>
</evidence>
<protein>
    <submittedName>
        <fullName evidence="2">Uncharacterized protein</fullName>
    </submittedName>
</protein>
<feature type="coiled-coil region" evidence="1">
    <location>
        <begin position="8"/>
        <end position="61"/>
    </location>
</feature>
<name>A0A8K2AGR7_9CYAN</name>
<evidence type="ECO:0000256" key="1">
    <source>
        <dbReference type="SAM" id="Coils"/>
    </source>
</evidence>
<dbReference type="AlphaFoldDB" id="A0A8K2AGR7"/>